<feature type="compositionally biased region" description="Polar residues" evidence="1">
    <location>
        <begin position="225"/>
        <end position="268"/>
    </location>
</feature>
<dbReference type="Proteomes" id="UP000325295">
    <property type="component" value="Chromosome"/>
</dbReference>
<feature type="transmembrane region" description="Helical" evidence="2">
    <location>
        <begin position="6"/>
        <end position="25"/>
    </location>
</feature>
<evidence type="ECO:0000256" key="2">
    <source>
        <dbReference type="SAM" id="Phobius"/>
    </source>
</evidence>
<protein>
    <submittedName>
        <fullName evidence="3">Uncharacterized protein</fullName>
    </submittedName>
</protein>
<keyword evidence="2" id="KW-0812">Transmembrane</keyword>
<evidence type="ECO:0000256" key="1">
    <source>
        <dbReference type="SAM" id="MobiDB-lite"/>
    </source>
</evidence>
<dbReference type="AlphaFoldDB" id="A0A5P1X2N5"/>
<evidence type="ECO:0000313" key="3">
    <source>
        <dbReference type="EMBL" id="QER68162.1"/>
    </source>
</evidence>
<feature type="region of interest" description="Disordered" evidence="1">
    <location>
        <begin position="170"/>
        <end position="268"/>
    </location>
</feature>
<accession>A0A5P1X2N5</accession>
<gene>
    <name evidence="3" type="ORF">F0161_10140</name>
</gene>
<feature type="compositionally biased region" description="Gly residues" evidence="1">
    <location>
        <begin position="201"/>
        <end position="221"/>
    </location>
</feature>
<dbReference type="KEGG" id="lnn:F0161_10140"/>
<proteinExistence type="predicted"/>
<organism evidence="3 4">
    <name type="scientific">Paucilactobacillus nenjiangensis</name>
    <dbReference type="NCBI Taxonomy" id="1296540"/>
    <lineage>
        <taxon>Bacteria</taxon>
        <taxon>Bacillati</taxon>
        <taxon>Bacillota</taxon>
        <taxon>Bacilli</taxon>
        <taxon>Lactobacillales</taxon>
        <taxon>Lactobacillaceae</taxon>
        <taxon>Paucilactobacillus</taxon>
    </lineage>
</organism>
<dbReference type="RefSeq" id="WP_150204494.1">
    <property type="nucleotide sequence ID" value="NZ_CP043939.1"/>
</dbReference>
<keyword evidence="2" id="KW-0472">Membrane</keyword>
<evidence type="ECO:0000313" key="4">
    <source>
        <dbReference type="Proteomes" id="UP000325295"/>
    </source>
</evidence>
<sequence length="268" mass="28180">MVIYLLVLAILAFAFLVLMFLNYRRVSRSGLPERFKFLRVIFSWLLIFTMIGSIGGAAYAATHPEKKTETKVVKKTTKKTSHSSSMNDTLDVTFSKKNPTLDSAGKVTVKLYVSSKTSVKIIGHSSRTVYKTFAAGTKNKTQTFSYTFTDPGTYDVELTRGDTSVTKSIKISGDSASSSSSAMADSTDSTSDNSTTTTTNGGTGSGSSYSGGTGTSNGSTGGSYNVYNDGSGTSNTTPETPSTGDNTGSGETNTGGDSGTENSEFTTD</sequence>
<feature type="transmembrane region" description="Helical" evidence="2">
    <location>
        <begin position="37"/>
        <end position="61"/>
    </location>
</feature>
<keyword evidence="2" id="KW-1133">Transmembrane helix</keyword>
<dbReference type="EMBL" id="CP043939">
    <property type="protein sequence ID" value="QER68162.1"/>
    <property type="molecule type" value="Genomic_DNA"/>
</dbReference>
<feature type="compositionally biased region" description="Low complexity" evidence="1">
    <location>
        <begin position="172"/>
        <end position="200"/>
    </location>
</feature>
<dbReference type="OrthoDB" id="2298473at2"/>
<reference evidence="3 4" key="1">
    <citation type="submission" date="2019-09" db="EMBL/GenBank/DDBJ databases">
        <title>Complete Genome Sequence of Lactobacillus nenjiangensis SH-Y15, isolated from sauerkraut.</title>
        <authorList>
            <person name="Yang H."/>
        </authorList>
    </citation>
    <scope>NUCLEOTIDE SEQUENCE [LARGE SCALE GENOMIC DNA]</scope>
    <source>
        <strain evidence="3 4">SH-Y15</strain>
    </source>
</reference>
<name>A0A5P1X2N5_9LACO</name>
<keyword evidence="4" id="KW-1185">Reference proteome</keyword>